<evidence type="ECO:0000313" key="2">
    <source>
        <dbReference type="EMBL" id="KYC46875.1"/>
    </source>
</evidence>
<dbReference type="Pfam" id="PF13280">
    <property type="entry name" value="WYL"/>
    <property type="match status" value="1"/>
</dbReference>
<organism evidence="2 3">
    <name type="scientific">Candidatus Methanofastidiosum methylothiophilum</name>
    <dbReference type="NCBI Taxonomy" id="1705564"/>
    <lineage>
        <taxon>Archaea</taxon>
        <taxon>Methanobacteriati</taxon>
        <taxon>Methanobacteriota</taxon>
        <taxon>Stenosarchaea group</taxon>
        <taxon>Candidatus Methanofastidiosia</taxon>
        <taxon>Candidatus Methanofastidiosales</taxon>
        <taxon>Candidatus Methanofastidiosaceae</taxon>
        <taxon>Candidatus Methanofastidiosum</taxon>
    </lineage>
</organism>
<reference evidence="2 3" key="1">
    <citation type="journal article" date="2016" name="ISME J.">
        <title>Chasing the elusive Euryarchaeota class WSA2: genomes reveal a uniquely fastidious methyl-reducing methanogen.</title>
        <authorList>
            <person name="Nobu M.K."/>
            <person name="Narihiro T."/>
            <person name="Kuroda K."/>
            <person name="Mei R."/>
            <person name="Liu W.T."/>
        </authorList>
    </citation>
    <scope>NUCLEOTIDE SEQUENCE [LARGE SCALE GENOMIC DNA]</scope>
    <source>
        <strain evidence="2">U1lsi0528_Bin089</strain>
    </source>
</reference>
<proteinExistence type="predicted"/>
<dbReference type="PANTHER" id="PTHR34580">
    <property type="match status" value="1"/>
</dbReference>
<dbReference type="AlphaFoldDB" id="A0A150IPY3"/>
<dbReference type="InterPro" id="IPR026881">
    <property type="entry name" value="WYL_dom"/>
</dbReference>
<comment type="caution">
    <text evidence="2">The sequence shown here is derived from an EMBL/GenBank/DDBJ whole genome shotgun (WGS) entry which is preliminary data.</text>
</comment>
<dbReference type="PROSITE" id="PS52050">
    <property type="entry name" value="WYL"/>
    <property type="match status" value="1"/>
</dbReference>
<dbReference type="InterPro" id="IPR051534">
    <property type="entry name" value="CBASS_pafABC_assoc_protein"/>
</dbReference>
<dbReference type="EMBL" id="LNGD01000176">
    <property type="protein sequence ID" value="KYC46875.1"/>
    <property type="molecule type" value="Genomic_DNA"/>
</dbReference>
<evidence type="ECO:0000313" key="3">
    <source>
        <dbReference type="Proteomes" id="UP000075578"/>
    </source>
</evidence>
<protein>
    <recommendedName>
        <fullName evidence="1">WYL domain-containing protein</fullName>
    </recommendedName>
</protein>
<accession>A0A150IPY3</accession>
<dbReference type="Proteomes" id="UP000075578">
    <property type="component" value="Unassembled WGS sequence"/>
</dbReference>
<sequence length="211" mass="25257">MEAVNVYHLPEYKDIRNFIEFERVEYTKGTDHLKELIDAIKSKSVIKIEYHSFNSPRSTFHILHPYHLKEYRNRWFLIGYNEQYFDIRTYGLDRIIKIQVEETLKFKDVGFNAQKYYENVIGISVSHEEPVEIHIAFSELQTQYIESQPLHKSQEFVKKLGNLFVYKFYLVPNYEFFNQILGWANEVEILTPSSLRGDIEILINSIVKRYS</sequence>
<gene>
    <name evidence="2" type="ORF">AMQ74_01742</name>
</gene>
<dbReference type="PANTHER" id="PTHR34580:SF9">
    <property type="entry name" value="SLL5097 PROTEIN"/>
    <property type="match status" value="1"/>
</dbReference>
<feature type="domain" description="WYL" evidence="1">
    <location>
        <begin position="32"/>
        <end position="100"/>
    </location>
</feature>
<name>A0A150IPY3_9EURY</name>
<evidence type="ECO:0000259" key="1">
    <source>
        <dbReference type="Pfam" id="PF13280"/>
    </source>
</evidence>